<feature type="domain" description="FAD-binding FR-type" evidence="12">
    <location>
        <begin position="151"/>
        <end position="262"/>
    </location>
</feature>
<dbReference type="PRINTS" id="PR00188">
    <property type="entry name" value="PLANTGLOBIN"/>
</dbReference>
<protein>
    <recommendedName>
        <fullName evidence="2">nitric oxide dioxygenase</fullName>
        <ecNumber evidence="2">1.14.12.17</ecNumber>
    </recommendedName>
</protein>
<proteinExistence type="inferred from homology"/>
<keyword evidence="5" id="KW-0479">Metal-binding</keyword>
<dbReference type="InterPro" id="IPR017927">
    <property type="entry name" value="FAD-bd_FR_type"/>
</dbReference>
<dbReference type="GO" id="GO:0008941">
    <property type="term" value="F:nitric oxide dioxygenase NAD(P)H activity"/>
    <property type="evidence" value="ECO:0007669"/>
    <property type="project" value="UniProtKB-EC"/>
</dbReference>
<dbReference type="PANTHER" id="PTHR43396:SF3">
    <property type="entry name" value="FLAVOHEMOPROTEIN"/>
    <property type="match status" value="1"/>
</dbReference>
<gene>
    <name evidence="13" type="ORF">J2W55_002567</name>
</gene>
<dbReference type="PROSITE" id="PS01033">
    <property type="entry name" value="GLOBIN"/>
    <property type="match status" value="1"/>
</dbReference>
<comment type="similarity">
    <text evidence="10">Belongs to the globin family.</text>
</comment>
<keyword evidence="13" id="KW-0223">Dioxygenase</keyword>
<keyword evidence="7" id="KW-0520">NAD</keyword>
<dbReference type="SUPFAM" id="SSF52343">
    <property type="entry name" value="Ferredoxin reductase-like, C-terminal NADP-linked domain"/>
    <property type="match status" value="1"/>
</dbReference>
<dbReference type="InterPro" id="IPR017938">
    <property type="entry name" value="Riboflavin_synthase-like_b-brl"/>
</dbReference>
<evidence type="ECO:0000313" key="13">
    <source>
        <dbReference type="EMBL" id="MDR6942725.1"/>
    </source>
</evidence>
<reference evidence="13 14" key="1">
    <citation type="submission" date="2023-07" db="EMBL/GenBank/DDBJ databases">
        <title>Sorghum-associated microbial communities from plants grown in Nebraska, USA.</title>
        <authorList>
            <person name="Schachtman D."/>
        </authorList>
    </citation>
    <scope>NUCLEOTIDE SEQUENCE [LARGE SCALE GENOMIC DNA]</scope>
    <source>
        <strain evidence="13 14">3262</strain>
    </source>
</reference>
<dbReference type="Pfam" id="PF00175">
    <property type="entry name" value="NAD_binding_1"/>
    <property type="match status" value="1"/>
</dbReference>
<dbReference type="InterPro" id="IPR012292">
    <property type="entry name" value="Globin/Proto"/>
</dbReference>
<dbReference type="EMBL" id="JAVDUU010000002">
    <property type="protein sequence ID" value="MDR6942725.1"/>
    <property type="molecule type" value="Genomic_DNA"/>
</dbReference>
<dbReference type="SUPFAM" id="SSF63380">
    <property type="entry name" value="Riboflavin synthase domain-like"/>
    <property type="match status" value="1"/>
</dbReference>
<evidence type="ECO:0000256" key="3">
    <source>
        <dbReference type="ARBA" id="ARBA00022617"/>
    </source>
</evidence>
<dbReference type="InterPro" id="IPR001433">
    <property type="entry name" value="OxRdtase_FAD/NAD-bd"/>
</dbReference>
<dbReference type="CDD" id="cd06184">
    <property type="entry name" value="flavohem_like_fad_nad_binding"/>
    <property type="match status" value="1"/>
</dbReference>
<evidence type="ECO:0000256" key="8">
    <source>
        <dbReference type="ARBA" id="ARBA00048649"/>
    </source>
</evidence>
<dbReference type="Gene3D" id="3.40.50.80">
    <property type="entry name" value="Nucleotide-binding domain of ferredoxin-NADP reductase (FNR) module"/>
    <property type="match status" value="1"/>
</dbReference>
<comment type="catalytic activity">
    <reaction evidence="8">
        <text>2 nitric oxide + NADH + 2 O2 = 2 nitrate + NAD(+) + H(+)</text>
        <dbReference type="Rhea" id="RHEA:19469"/>
        <dbReference type="ChEBI" id="CHEBI:15378"/>
        <dbReference type="ChEBI" id="CHEBI:15379"/>
        <dbReference type="ChEBI" id="CHEBI:16480"/>
        <dbReference type="ChEBI" id="CHEBI:17632"/>
        <dbReference type="ChEBI" id="CHEBI:57540"/>
        <dbReference type="ChEBI" id="CHEBI:57945"/>
        <dbReference type="EC" id="1.14.12.17"/>
    </reaction>
</comment>
<dbReference type="NCBIfam" id="NF009805">
    <property type="entry name" value="PRK13289.1"/>
    <property type="match status" value="1"/>
</dbReference>
<evidence type="ECO:0000256" key="10">
    <source>
        <dbReference type="RuleBase" id="RU000356"/>
    </source>
</evidence>
<keyword evidence="6" id="KW-0408">Iron</keyword>
<evidence type="ECO:0000256" key="4">
    <source>
        <dbReference type="ARBA" id="ARBA00022621"/>
    </source>
</evidence>
<evidence type="ECO:0000256" key="6">
    <source>
        <dbReference type="ARBA" id="ARBA00023004"/>
    </source>
</evidence>
<dbReference type="RefSeq" id="WP_310096202.1">
    <property type="nucleotide sequence ID" value="NZ_JAVDUU010000002.1"/>
</dbReference>
<dbReference type="Gene3D" id="1.10.490.10">
    <property type="entry name" value="Globins"/>
    <property type="match status" value="1"/>
</dbReference>
<sequence>MTNEQKALITATVPVLKENGVLLTKHFYNRMFTHNPELKNMFNMGNQQSGRQQTALAMAVLAYAENIANPSVLIPVVDRIGQKHVSLDIRPEHYIIVGKHLIASIQEVLGDAATPEIVAAWTVAYNQLAGLMAGHETNLYEQQTHKTNGWTGWRPFKVGKKTPESAEITSFYLYPADGGKVAPHQPGQFISIRLFLPQLNLKQARQYSVSSTPGHEYYRISVKREKGANLDTNGMISNQLHDFINENDVVDLTAPAGNFTLAPDIDAPVTLISGGVGITPLLSMLNSLVENDYTHPITWLHGCRDQSVHAFRNQLNDIVKTKDNVKQHVFYNQVTDENREAGVLEGYLDISKVPSLNLQPNAHYFICGPSAFIQKQYHDLVGAGVNKQHIYFEEFGPQLLSLN</sequence>
<comment type="caution">
    <text evidence="13">The sequence shown here is derived from an EMBL/GenBank/DDBJ whole genome shotgun (WGS) entry which is preliminary data.</text>
</comment>
<dbReference type="Gene3D" id="2.40.30.10">
    <property type="entry name" value="Translation factors"/>
    <property type="match status" value="1"/>
</dbReference>
<feature type="domain" description="Globin" evidence="11">
    <location>
        <begin position="1"/>
        <end position="137"/>
    </location>
</feature>
<dbReference type="CDD" id="cd14779">
    <property type="entry name" value="FHP_Ae-globin-like"/>
    <property type="match status" value="1"/>
</dbReference>
<evidence type="ECO:0000256" key="2">
    <source>
        <dbReference type="ARBA" id="ARBA00012229"/>
    </source>
</evidence>
<evidence type="ECO:0000256" key="1">
    <source>
        <dbReference type="ARBA" id="ARBA00006401"/>
    </source>
</evidence>
<dbReference type="InterPro" id="IPR039261">
    <property type="entry name" value="FNR_nucleotide-bd"/>
</dbReference>
<keyword evidence="10" id="KW-0813">Transport</keyword>
<evidence type="ECO:0000256" key="5">
    <source>
        <dbReference type="ARBA" id="ARBA00022723"/>
    </source>
</evidence>
<evidence type="ECO:0000256" key="9">
    <source>
        <dbReference type="ARBA" id="ARBA00049433"/>
    </source>
</evidence>
<evidence type="ECO:0000313" key="14">
    <source>
        <dbReference type="Proteomes" id="UP001247620"/>
    </source>
</evidence>
<evidence type="ECO:0000256" key="7">
    <source>
        <dbReference type="ARBA" id="ARBA00023027"/>
    </source>
</evidence>
<comment type="catalytic activity">
    <reaction evidence="9">
        <text>2 nitric oxide + NADPH + 2 O2 = 2 nitrate + NADP(+) + H(+)</text>
        <dbReference type="Rhea" id="RHEA:19465"/>
        <dbReference type="ChEBI" id="CHEBI:15378"/>
        <dbReference type="ChEBI" id="CHEBI:15379"/>
        <dbReference type="ChEBI" id="CHEBI:16480"/>
        <dbReference type="ChEBI" id="CHEBI:17632"/>
        <dbReference type="ChEBI" id="CHEBI:57783"/>
        <dbReference type="ChEBI" id="CHEBI:58349"/>
        <dbReference type="EC" id="1.14.12.17"/>
    </reaction>
</comment>
<dbReference type="Pfam" id="PF00042">
    <property type="entry name" value="Globin"/>
    <property type="match status" value="1"/>
</dbReference>
<dbReference type="PANTHER" id="PTHR43396">
    <property type="entry name" value="FLAVOHEMOPROTEIN"/>
    <property type="match status" value="1"/>
</dbReference>
<dbReference type="InterPro" id="IPR000971">
    <property type="entry name" value="Globin"/>
</dbReference>
<dbReference type="InterPro" id="IPR009050">
    <property type="entry name" value="Globin-like_sf"/>
</dbReference>
<keyword evidence="4 10" id="KW-0561">Oxygen transport</keyword>
<accession>A0ABU1TC13</accession>
<dbReference type="Proteomes" id="UP001247620">
    <property type="component" value="Unassembled WGS sequence"/>
</dbReference>
<dbReference type="SUPFAM" id="SSF46458">
    <property type="entry name" value="Globin-like"/>
    <property type="match status" value="1"/>
</dbReference>
<comment type="similarity">
    <text evidence="1">In the C-terminal section; belongs to the flavoprotein pyridine nucleotide cytochrome reductase family.</text>
</comment>
<dbReference type="EC" id="1.14.12.17" evidence="2"/>
<dbReference type="PROSITE" id="PS51384">
    <property type="entry name" value="FAD_FR"/>
    <property type="match status" value="1"/>
</dbReference>
<keyword evidence="14" id="KW-1185">Reference proteome</keyword>
<keyword evidence="3 10" id="KW-0349">Heme</keyword>
<evidence type="ECO:0000259" key="11">
    <source>
        <dbReference type="PROSITE" id="PS01033"/>
    </source>
</evidence>
<evidence type="ECO:0000259" key="12">
    <source>
        <dbReference type="PROSITE" id="PS51384"/>
    </source>
</evidence>
<keyword evidence="13" id="KW-0560">Oxidoreductase</keyword>
<organism evidence="13 14">
    <name type="scientific">Mucilaginibacter pocheonensis</name>
    <dbReference type="NCBI Taxonomy" id="398050"/>
    <lineage>
        <taxon>Bacteria</taxon>
        <taxon>Pseudomonadati</taxon>
        <taxon>Bacteroidota</taxon>
        <taxon>Sphingobacteriia</taxon>
        <taxon>Sphingobacteriales</taxon>
        <taxon>Sphingobacteriaceae</taxon>
        <taxon>Mucilaginibacter</taxon>
    </lineage>
</organism>
<name>A0ABU1TC13_9SPHI</name>